<protein>
    <recommendedName>
        <fullName evidence="2">HhH-GPD domain-containing protein</fullName>
    </recommendedName>
</protein>
<dbReference type="InterPro" id="IPR011257">
    <property type="entry name" value="DNA_glycosylase"/>
</dbReference>
<dbReference type="PANTHER" id="PTHR47203:SF1">
    <property type="entry name" value="HYPOTHETICAL BASE EXCISION DNA REPAIR PROTEIN (EUROFUNG)"/>
    <property type="match status" value="1"/>
</dbReference>
<evidence type="ECO:0000256" key="1">
    <source>
        <dbReference type="SAM" id="MobiDB-lite"/>
    </source>
</evidence>
<evidence type="ECO:0000259" key="2">
    <source>
        <dbReference type="SMART" id="SM00478"/>
    </source>
</evidence>
<accession>A0A7N0VFD2</accession>
<dbReference type="Gramene" id="Kaladp0674s0104.1.v1.1">
    <property type="protein sequence ID" value="Kaladp0674s0104.1.v1.1"/>
    <property type="gene ID" value="Kaladp0674s0104.v1.1"/>
</dbReference>
<dbReference type="PANTHER" id="PTHR47203">
    <property type="match status" value="1"/>
</dbReference>
<dbReference type="OMA" id="LHVLMVG"/>
<feature type="compositionally biased region" description="Basic residues" evidence="1">
    <location>
        <begin position="1"/>
        <end position="11"/>
    </location>
</feature>
<feature type="domain" description="HhH-GPD" evidence="2">
    <location>
        <begin position="115"/>
        <end position="272"/>
    </location>
</feature>
<dbReference type="Gramene" id="Kaladp0674s0104.2.v1.1">
    <property type="protein sequence ID" value="Kaladp0674s0104.2.v1.1"/>
    <property type="gene ID" value="Kaladp0674s0104.v1.1"/>
</dbReference>
<proteinExistence type="predicted"/>
<feature type="compositionally biased region" description="Low complexity" evidence="1">
    <location>
        <begin position="15"/>
        <end position="24"/>
    </location>
</feature>
<dbReference type="Pfam" id="PF00730">
    <property type="entry name" value="HhH-GPD"/>
    <property type="match status" value="1"/>
</dbReference>
<evidence type="ECO:0000313" key="3">
    <source>
        <dbReference type="EnsemblPlants" id="Kaladp0674s0104.3.v1.1"/>
    </source>
</evidence>
<evidence type="ECO:0000313" key="4">
    <source>
        <dbReference type="Proteomes" id="UP000594263"/>
    </source>
</evidence>
<dbReference type="InterPro" id="IPR023170">
    <property type="entry name" value="HhH_base_excis_C"/>
</dbReference>
<dbReference type="Gene3D" id="1.10.340.30">
    <property type="entry name" value="Hypothetical protein, domain 2"/>
    <property type="match status" value="1"/>
</dbReference>
<feature type="region of interest" description="Disordered" evidence="1">
    <location>
        <begin position="1"/>
        <end position="38"/>
    </location>
</feature>
<dbReference type="GO" id="GO:0006284">
    <property type="term" value="P:base-excision repair"/>
    <property type="evidence" value="ECO:0007669"/>
    <property type="project" value="InterPro"/>
</dbReference>
<dbReference type="GO" id="GO:0016787">
    <property type="term" value="F:hydrolase activity"/>
    <property type="evidence" value="ECO:0007669"/>
    <property type="project" value="UniProtKB-ARBA"/>
</dbReference>
<dbReference type="Proteomes" id="UP000594263">
    <property type="component" value="Unplaced"/>
</dbReference>
<name>A0A7N0VFD2_KALFE</name>
<dbReference type="InterPro" id="IPR003265">
    <property type="entry name" value="HhH-GPD_domain"/>
</dbReference>
<organism evidence="3 4">
    <name type="scientific">Kalanchoe fedtschenkoi</name>
    <name type="common">Lavender scallops</name>
    <name type="synonym">South American air plant</name>
    <dbReference type="NCBI Taxonomy" id="63787"/>
    <lineage>
        <taxon>Eukaryota</taxon>
        <taxon>Viridiplantae</taxon>
        <taxon>Streptophyta</taxon>
        <taxon>Embryophyta</taxon>
        <taxon>Tracheophyta</taxon>
        <taxon>Spermatophyta</taxon>
        <taxon>Magnoliopsida</taxon>
        <taxon>eudicotyledons</taxon>
        <taxon>Gunneridae</taxon>
        <taxon>Pentapetalae</taxon>
        <taxon>Saxifragales</taxon>
        <taxon>Crassulaceae</taxon>
        <taxon>Kalanchoe</taxon>
    </lineage>
</organism>
<dbReference type="EnsemblPlants" id="Kaladp0674s0104.3.v1.1">
    <property type="protein sequence ID" value="Kaladp0674s0104.3.v1.1"/>
    <property type="gene ID" value="Kaladp0674s0104.v1.1"/>
</dbReference>
<dbReference type="EnsemblPlants" id="Kaladp0674s0104.2.v1.1">
    <property type="protein sequence ID" value="Kaladp0674s0104.2.v1.1"/>
    <property type="gene ID" value="Kaladp0674s0104.v1.1"/>
</dbReference>
<dbReference type="EnsemblPlants" id="Kaladp0674s0104.1.v1.1">
    <property type="protein sequence ID" value="Kaladp0674s0104.1.v1.1"/>
    <property type="gene ID" value="Kaladp0674s0104.v1.1"/>
</dbReference>
<sequence length="311" mass="34612">MEKPQKRRKRTTPCSPSSSAKSAAVDGGGEPYPFHSSPTSEECWSVRGDLLALHGFPQQFVKYRNLRRELPPLEPKASRVEVNEVECCGNGLIDKCADDETERESVLDGLVSIMLSQNTTDANARKAFVSLKSAFPEWEHVLAAESKSIENAIRCGGLAVTKAAAIKNLLSLLLEKRGRLCLEYLHGLSIDEVKAELSQFKGIGPKTIACVLMFNLQLDDFPVDTHIFQISKAIGWVPENADVKKTYLHLNRRMPNELKFDLNCLLFTHGKLCNKCSGRGGRLPKKVEAGETSCPLLKYIKDDNKKRLLDQ</sequence>
<keyword evidence="4" id="KW-1185">Reference proteome</keyword>
<dbReference type="Gene3D" id="1.10.1670.10">
    <property type="entry name" value="Helix-hairpin-Helix base-excision DNA repair enzymes (C-terminal)"/>
    <property type="match status" value="1"/>
</dbReference>
<dbReference type="SMART" id="SM00478">
    <property type="entry name" value="ENDO3c"/>
    <property type="match status" value="1"/>
</dbReference>
<reference evidence="3" key="1">
    <citation type="submission" date="2021-01" db="UniProtKB">
        <authorList>
            <consortium name="EnsemblPlants"/>
        </authorList>
    </citation>
    <scope>IDENTIFICATION</scope>
</reference>
<dbReference type="AlphaFoldDB" id="A0A7N0VFD2"/>
<dbReference type="SUPFAM" id="SSF48150">
    <property type="entry name" value="DNA-glycosylase"/>
    <property type="match status" value="1"/>
</dbReference>
<dbReference type="Gramene" id="Kaladp0674s0104.3.v1.1">
    <property type="protein sequence ID" value="Kaladp0674s0104.3.v1.1"/>
    <property type="gene ID" value="Kaladp0674s0104.v1.1"/>
</dbReference>
<dbReference type="CDD" id="cd00056">
    <property type="entry name" value="ENDO3c"/>
    <property type="match status" value="1"/>
</dbReference>
<dbReference type="GO" id="GO:0140097">
    <property type="term" value="F:catalytic activity, acting on DNA"/>
    <property type="evidence" value="ECO:0007669"/>
    <property type="project" value="UniProtKB-ARBA"/>
</dbReference>